<evidence type="ECO:0000313" key="3">
    <source>
        <dbReference type="Proteomes" id="UP000307956"/>
    </source>
</evidence>
<dbReference type="Pfam" id="PF08241">
    <property type="entry name" value="Methyltransf_11"/>
    <property type="match status" value="1"/>
</dbReference>
<proteinExistence type="predicted"/>
<reference evidence="2 3" key="1">
    <citation type="submission" date="2019-04" db="EMBL/GenBank/DDBJ databases">
        <title>Azoarcus rhizosphaerae sp. nov. isolated from rhizosphere of Ficus religiosa.</title>
        <authorList>
            <person name="Lin S.-Y."/>
            <person name="Hameed A."/>
            <person name="Hsu Y.-H."/>
            <person name="Young C.-C."/>
        </authorList>
    </citation>
    <scope>NUCLEOTIDE SEQUENCE [LARGE SCALE GENOMIC DNA]</scope>
    <source>
        <strain evidence="2 3">CC-YHH848</strain>
    </source>
</reference>
<dbReference type="Proteomes" id="UP000307956">
    <property type="component" value="Unassembled WGS sequence"/>
</dbReference>
<dbReference type="OrthoDB" id="9790457at2"/>
<dbReference type="GO" id="GO:0008757">
    <property type="term" value="F:S-adenosylmethionine-dependent methyltransferase activity"/>
    <property type="evidence" value="ECO:0007669"/>
    <property type="project" value="InterPro"/>
</dbReference>
<keyword evidence="2" id="KW-0808">Transferase</keyword>
<keyword evidence="2" id="KW-0489">Methyltransferase</keyword>
<sequence length="268" mass="30550">MGRSLDLRKRLYRHLGPLVRVLRGKKVLFSSRGHCLTCRRDVTFIATGPWLRDHLLCPDCGSKPRERALMRVLEMFFPDWAERVIHESSPIDRGASVRLGRECVRYIPSQLFGDMPLGEQRNGVRCEDLRQMTFADSSIDLHVTQDVMEHVFEPEKVFREIARTLKPGGAHVFTVPLVNKHRPSRTRAVVGTDRQVSHLLPPVYHGNPVSSDGALVTVDWGFDICRHIYEASGLFTQIVHIDDLSYGIRAEYIEVLVTVKPGSDDRKE</sequence>
<gene>
    <name evidence="2" type="ORF">E6O51_19475</name>
</gene>
<dbReference type="InterPro" id="IPR029063">
    <property type="entry name" value="SAM-dependent_MTases_sf"/>
</dbReference>
<dbReference type="InterPro" id="IPR013216">
    <property type="entry name" value="Methyltransf_11"/>
</dbReference>
<dbReference type="AlphaFoldDB" id="A0A4S4AB96"/>
<comment type="caution">
    <text evidence="2">The sequence shown here is derived from an EMBL/GenBank/DDBJ whole genome shotgun (WGS) entry which is preliminary data.</text>
</comment>
<dbReference type="EMBL" id="SSOD01000021">
    <property type="protein sequence ID" value="THF56182.1"/>
    <property type="molecule type" value="Genomic_DNA"/>
</dbReference>
<dbReference type="GO" id="GO:0032259">
    <property type="term" value="P:methylation"/>
    <property type="evidence" value="ECO:0007669"/>
    <property type="project" value="UniProtKB-KW"/>
</dbReference>
<feature type="domain" description="Methyltransferase type 11" evidence="1">
    <location>
        <begin position="123"/>
        <end position="173"/>
    </location>
</feature>
<evidence type="ECO:0000259" key="1">
    <source>
        <dbReference type="Pfam" id="PF08241"/>
    </source>
</evidence>
<dbReference type="Gene3D" id="3.40.50.150">
    <property type="entry name" value="Vaccinia Virus protein VP39"/>
    <property type="match status" value="1"/>
</dbReference>
<name>A0A4S4AB96_9RHOO</name>
<organism evidence="2 3">
    <name type="scientific">Pseudothauera rhizosphaerae</name>
    <dbReference type="NCBI Taxonomy" id="2565932"/>
    <lineage>
        <taxon>Bacteria</taxon>
        <taxon>Pseudomonadati</taxon>
        <taxon>Pseudomonadota</taxon>
        <taxon>Betaproteobacteria</taxon>
        <taxon>Rhodocyclales</taxon>
        <taxon>Zoogloeaceae</taxon>
        <taxon>Pseudothauera</taxon>
    </lineage>
</organism>
<accession>A0A4S4AB96</accession>
<evidence type="ECO:0000313" key="2">
    <source>
        <dbReference type="EMBL" id="THF56182.1"/>
    </source>
</evidence>
<dbReference type="SUPFAM" id="SSF53335">
    <property type="entry name" value="S-adenosyl-L-methionine-dependent methyltransferases"/>
    <property type="match status" value="1"/>
</dbReference>
<keyword evidence="3" id="KW-1185">Reference proteome</keyword>
<protein>
    <submittedName>
        <fullName evidence="2">Class I SAM-dependent methyltransferase</fullName>
    </submittedName>
</protein>